<keyword evidence="2" id="KW-1185">Reference proteome</keyword>
<organism evidence="1 2">
    <name type="scientific">Zalaria obscura</name>
    <dbReference type="NCBI Taxonomy" id="2024903"/>
    <lineage>
        <taxon>Eukaryota</taxon>
        <taxon>Fungi</taxon>
        <taxon>Dikarya</taxon>
        <taxon>Ascomycota</taxon>
        <taxon>Pezizomycotina</taxon>
        <taxon>Dothideomycetes</taxon>
        <taxon>Dothideomycetidae</taxon>
        <taxon>Dothideales</taxon>
        <taxon>Zalariaceae</taxon>
        <taxon>Zalaria</taxon>
    </lineage>
</organism>
<name>A0ACC3SI81_9PEZI</name>
<evidence type="ECO:0000313" key="1">
    <source>
        <dbReference type="EMBL" id="KAK8215077.1"/>
    </source>
</evidence>
<evidence type="ECO:0000313" key="2">
    <source>
        <dbReference type="Proteomes" id="UP001320706"/>
    </source>
</evidence>
<dbReference type="EMBL" id="JAMKPW020000009">
    <property type="protein sequence ID" value="KAK8215077.1"/>
    <property type="molecule type" value="Genomic_DNA"/>
</dbReference>
<comment type="caution">
    <text evidence="1">The sequence shown here is derived from an EMBL/GenBank/DDBJ whole genome shotgun (WGS) entry which is preliminary data.</text>
</comment>
<protein>
    <submittedName>
        <fullName evidence="1">Uncharacterized protein</fullName>
    </submittedName>
</protein>
<reference evidence="1" key="1">
    <citation type="submission" date="2024-02" db="EMBL/GenBank/DDBJ databases">
        <title>Metagenome Assembled Genome of Zalaria obscura JY119.</title>
        <authorList>
            <person name="Vighnesh L."/>
            <person name="Jagadeeshwari U."/>
            <person name="Venkata Ramana C."/>
            <person name="Sasikala C."/>
        </authorList>
    </citation>
    <scope>NUCLEOTIDE SEQUENCE</scope>
    <source>
        <strain evidence="1">JY119</strain>
    </source>
</reference>
<dbReference type="Proteomes" id="UP001320706">
    <property type="component" value="Unassembled WGS sequence"/>
</dbReference>
<gene>
    <name evidence="1" type="ORF">M8818_002087</name>
</gene>
<sequence>MSGLFGSAAASAASGNATQGDISKDVMVKDPPEDSISDISFSPVADYLSVASWDKKVRIYEIDGQGNSQGKALFEHEGPVLSTAWSKDGTKVFGAGADKAARMLDLGANQTTAQQVAAHDQPIRCVKAIEVAGNQMLVTGSWDNYVKYWDLRQQQPVASLDCRQRVYTMDVRNQMLVVGTADRFIKVVNLADPTKFYKEITSPLKWQTRVVSCFADATGFAIGSIEGRCAIQYVEDKDSSSNFSFKCHRANAPNQRDVSNVYSVNAISFHPEHGTFSTAGSDGTFHFWDKDAKHRLKGYPEVGGTISTTAFNRTGSIFAYAVSYDWSKGYAANNPQYPNKIMLHPVGPDECGLLYAAIARAQTGVVSPLVQQCGPSNVVCVNKYASVMPYHFFRNDSYGSTDITFPMTSVPNDTSFGLLNTSNFVVFDRERGLEILGSDPTYDYVFNVSEAVHEAPVYVPSLNKLFLSKLAPPPGYLPQLVVDLNQDPPTLSEYLSDPPVYAPNGGTFHDGLIYWGASGGNNSIGGTEQRPGIRTLDPHTNKSVTLLNNYFGYYFNTVDDLFVDARGDVWFTDPQYSWFNRLTDTPPQLKSASYRFRPSTGAVVMIDDTLVQPNGIAVSPDGKNVYITDSGAVTGVITPSILDIPGSPFNQTGPRTVYKYDLVDNGTHITGKRPIWYSFDWIPDGLKVAANGFVVAGTGKGVDVLDPYGVLILRIQTEFVVQNFAWVGANLTEFWLTGQGGIARVRWNLQGQDLTKSTT</sequence>
<proteinExistence type="predicted"/>
<accession>A0ACC3SI81</accession>